<organism evidence="1 2">
    <name type="scientific">Eumeta variegata</name>
    <name type="common">Bagworm moth</name>
    <name type="synonym">Eumeta japonica</name>
    <dbReference type="NCBI Taxonomy" id="151549"/>
    <lineage>
        <taxon>Eukaryota</taxon>
        <taxon>Metazoa</taxon>
        <taxon>Ecdysozoa</taxon>
        <taxon>Arthropoda</taxon>
        <taxon>Hexapoda</taxon>
        <taxon>Insecta</taxon>
        <taxon>Pterygota</taxon>
        <taxon>Neoptera</taxon>
        <taxon>Endopterygota</taxon>
        <taxon>Lepidoptera</taxon>
        <taxon>Glossata</taxon>
        <taxon>Ditrysia</taxon>
        <taxon>Tineoidea</taxon>
        <taxon>Psychidae</taxon>
        <taxon>Oiketicinae</taxon>
        <taxon>Eumeta</taxon>
    </lineage>
</organism>
<name>A0A4C1VAT8_EUMVA</name>
<dbReference type="AlphaFoldDB" id="A0A4C1VAT8"/>
<sequence>MWHGYVVKRRSQYTASVVAAHRMAVCWKRYASCLAKGNNRRGGLLLAIATLTPAEDTNPPYSHSSIFLLKTIKPPNAEPFDFFKRRILSEVGACGQFVSLHLEALGISGDGGVVTASPGADKELGSNPDNWKKFLHRSYDTDDAVYHDPDLTPAFDTDPGLDLDSDSVQNYIFNNNFAKIPMVIEVAVSEKNSSKRKLVNARGTTLALSNPMPAPRHAYSIIQGSYATPAGSIWQGRCTSARG</sequence>
<proteinExistence type="predicted"/>
<dbReference type="EMBL" id="BGZK01000308">
    <property type="protein sequence ID" value="GBP35699.1"/>
    <property type="molecule type" value="Genomic_DNA"/>
</dbReference>
<comment type="caution">
    <text evidence="1">The sequence shown here is derived from an EMBL/GenBank/DDBJ whole genome shotgun (WGS) entry which is preliminary data.</text>
</comment>
<reference evidence="1 2" key="1">
    <citation type="journal article" date="2019" name="Commun. Biol.">
        <title>The bagworm genome reveals a unique fibroin gene that provides high tensile strength.</title>
        <authorList>
            <person name="Kono N."/>
            <person name="Nakamura H."/>
            <person name="Ohtoshi R."/>
            <person name="Tomita M."/>
            <person name="Numata K."/>
            <person name="Arakawa K."/>
        </authorList>
    </citation>
    <scope>NUCLEOTIDE SEQUENCE [LARGE SCALE GENOMIC DNA]</scope>
</reference>
<evidence type="ECO:0000313" key="2">
    <source>
        <dbReference type="Proteomes" id="UP000299102"/>
    </source>
</evidence>
<keyword evidence="2" id="KW-1185">Reference proteome</keyword>
<protein>
    <submittedName>
        <fullName evidence="1">Uncharacterized protein</fullName>
    </submittedName>
</protein>
<gene>
    <name evidence="1" type="ORF">EVAR_82633_1</name>
</gene>
<accession>A0A4C1VAT8</accession>
<evidence type="ECO:0000313" key="1">
    <source>
        <dbReference type="EMBL" id="GBP35699.1"/>
    </source>
</evidence>
<dbReference type="Proteomes" id="UP000299102">
    <property type="component" value="Unassembled WGS sequence"/>
</dbReference>